<gene>
    <name evidence="3" type="ORF">EG028_17765</name>
</gene>
<dbReference type="Proteomes" id="UP000279089">
    <property type="component" value="Unassembled WGS sequence"/>
</dbReference>
<name>A0A3N4MIP7_9BACT</name>
<dbReference type="InterPro" id="IPR036939">
    <property type="entry name" value="Cu2_ascorb_mOase_N_sf"/>
</dbReference>
<feature type="region of interest" description="Disordered" evidence="2">
    <location>
        <begin position="108"/>
        <end position="129"/>
    </location>
</feature>
<dbReference type="Gene3D" id="2.60.120.230">
    <property type="match status" value="1"/>
</dbReference>
<organism evidence="3 4">
    <name type="scientific">Chitinophaga barathri</name>
    <dbReference type="NCBI Taxonomy" id="1647451"/>
    <lineage>
        <taxon>Bacteria</taxon>
        <taxon>Pseudomonadati</taxon>
        <taxon>Bacteroidota</taxon>
        <taxon>Chitinophagia</taxon>
        <taxon>Chitinophagales</taxon>
        <taxon>Chitinophagaceae</taxon>
        <taxon>Chitinophaga</taxon>
    </lineage>
</organism>
<reference evidence="4" key="1">
    <citation type="submission" date="2018-11" db="EMBL/GenBank/DDBJ databases">
        <title>Chitinophaga lutea sp.nov., isolate from arsenic contaminated soil.</title>
        <authorList>
            <person name="Zong Y."/>
        </authorList>
    </citation>
    <scope>NUCLEOTIDE SEQUENCE [LARGE SCALE GENOMIC DNA]</scope>
    <source>
        <strain evidence="4">YLT18</strain>
    </source>
</reference>
<evidence type="ECO:0000313" key="3">
    <source>
        <dbReference type="EMBL" id="RPD39970.1"/>
    </source>
</evidence>
<dbReference type="InterPro" id="IPR014784">
    <property type="entry name" value="Cu2_ascorb_mOase-like_C"/>
</dbReference>
<evidence type="ECO:0000256" key="1">
    <source>
        <dbReference type="ARBA" id="ARBA00023157"/>
    </source>
</evidence>
<dbReference type="Gene3D" id="2.60.120.310">
    <property type="entry name" value="Copper type II, ascorbate-dependent monooxygenase, N-terminal domain"/>
    <property type="match status" value="1"/>
</dbReference>
<dbReference type="GO" id="GO:0005507">
    <property type="term" value="F:copper ion binding"/>
    <property type="evidence" value="ECO:0007669"/>
    <property type="project" value="InterPro"/>
</dbReference>
<dbReference type="SUPFAM" id="SSF49742">
    <property type="entry name" value="PHM/PNGase F"/>
    <property type="match status" value="2"/>
</dbReference>
<dbReference type="EMBL" id="RMBX01000009">
    <property type="protein sequence ID" value="RPD39970.1"/>
    <property type="molecule type" value="Genomic_DNA"/>
</dbReference>
<dbReference type="GO" id="GO:0016715">
    <property type="term" value="F:oxidoreductase activity, acting on paired donors, with incorporation or reduction of molecular oxygen, reduced ascorbate as one donor, and incorporation of one atom of oxygen"/>
    <property type="evidence" value="ECO:0007669"/>
    <property type="project" value="InterPro"/>
</dbReference>
<dbReference type="InterPro" id="IPR008977">
    <property type="entry name" value="PHM/PNGase_F_dom_sf"/>
</dbReference>
<proteinExistence type="predicted"/>
<comment type="caution">
    <text evidence="3">The sequence shown here is derived from an EMBL/GenBank/DDBJ whole genome shotgun (WGS) entry which is preliminary data.</text>
</comment>
<sequence length="434" mass="49794">MTHMRRLLFTLLFACAFVHLRGQTYHDVEPILLNKCGTCHRPGEAGPFPLLRYEDFTKRLNFLKEVISTGYMPPWRADTAYSCFANQRGLTADEKTKILAWIDNNAPKGKAPKTKITAAPTDKQTPGRAPDLVLKSKGTFLVKGDNHERFIEFKVPFELPAEKSIEAVEFVTNNRKIIHHINYGFYNVPDAAIDLNEGISTINTDEDPGNRSAFDRYKQQMVYYTGWIPGASTEYYPKEFGWMLPRRGVALFTVHYAAIAANEESVVGVNLYFKDAPVKRPVRIISLGSGGVGERDIDPIFMIPPNEVRTFELKMKTPEEQSLLYVWPHMHFLGKSFEAFVVTPSADTIRLIKIPQWDFRWQELYRFKRPVRIPRGSIIHMRGTYDNTKNNPLNPHNPPEYVFSRGSMKSDDEMFTLLLIYSKYIAGDELIELE</sequence>
<dbReference type="AlphaFoldDB" id="A0A3N4MIP7"/>
<evidence type="ECO:0000256" key="2">
    <source>
        <dbReference type="SAM" id="MobiDB-lite"/>
    </source>
</evidence>
<keyword evidence="4" id="KW-1185">Reference proteome</keyword>
<dbReference type="OrthoDB" id="9786191at2"/>
<keyword evidence="1" id="KW-1015">Disulfide bond</keyword>
<accession>A0A3N4MIP7</accession>
<protein>
    <submittedName>
        <fullName evidence="3">Cytochrome c</fullName>
    </submittedName>
</protein>
<evidence type="ECO:0000313" key="4">
    <source>
        <dbReference type="Proteomes" id="UP000279089"/>
    </source>
</evidence>